<accession>A0A0E4GBE1</accession>
<dbReference type="AlphaFoldDB" id="A0A0E4GBE1"/>
<keyword evidence="1" id="KW-0145">Chemotaxis</keyword>
<protein>
    <submittedName>
        <fullName evidence="4">CheC-like protein</fullName>
    </submittedName>
</protein>
<evidence type="ECO:0000256" key="2">
    <source>
        <dbReference type="ARBA" id="ARBA00022801"/>
    </source>
</evidence>
<dbReference type="InterPro" id="IPR050992">
    <property type="entry name" value="CheZ_family_phosphatases"/>
</dbReference>
<dbReference type="PANTHER" id="PTHR43693:SF1">
    <property type="entry name" value="PROTEIN PHOSPHATASE CHEZ"/>
    <property type="match status" value="1"/>
</dbReference>
<dbReference type="OrthoDB" id="9812187at2"/>
<dbReference type="CDD" id="cd17909">
    <property type="entry name" value="CheC_ClassI"/>
    <property type="match status" value="1"/>
</dbReference>
<organism evidence="4 5">
    <name type="scientific">Syntrophomonas zehnderi OL-4</name>
    <dbReference type="NCBI Taxonomy" id="690567"/>
    <lineage>
        <taxon>Bacteria</taxon>
        <taxon>Bacillati</taxon>
        <taxon>Bacillota</taxon>
        <taxon>Clostridia</taxon>
        <taxon>Eubacteriales</taxon>
        <taxon>Syntrophomonadaceae</taxon>
        <taxon>Syntrophomonas</taxon>
    </lineage>
</organism>
<keyword evidence="2" id="KW-0378">Hydrolase</keyword>
<evidence type="ECO:0000256" key="1">
    <source>
        <dbReference type="ARBA" id="ARBA00022500"/>
    </source>
</evidence>
<dbReference type="GO" id="GO:0016787">
    <property type="term" value="F:hydrolase activity"/>
    <property type="evidence" value="ECO:0007669"/>
    <property type="project" value="UniProtKB-KW"/>
</dbReference>
<dbReference type="GO" id="GO:0006935">
    <property type="term" value="P:chemotaxis"/>
    <property type="evidence" value="ECO:0007669"/>
    <property type="project" value="UniProtKB-KW"/>
</dbReference>
<feature type="domain" description="CheC-like protein" evidence="3">
    <location>
        <begin position="112"/>
        <end position="147"/>
    </location>
</feature>
<name>A0A0E4GBE1_9FIRM</name>
<keyword evidence="5" id="KW-1185">Reference proteome</keyword>
<evidence type="ECO:0000313" key="5">
    <source>
        <dbReference type="Proteomes" id="UP000045545"/>
    </source>
</evidence>
<evidence type="ECO:0000313" key="4">
    <source>
        <dbReference type="EMBL" id="CFX66313.1"/>
    </source>
</evidence>
<dbReference type="InterPro" id="IPR028976">
    <property type="entry name" value="CheC-like_sf"/>
</dbReference>
<dbReference type="STRING" id="690567.1597"/>
<feature type="domain" description="CheC-like protein" evidence="3">
    <location>
        <begin position="13"/>
        <end position="48"/>
    </location>
</feature>
<dbReference type="InterPro" id="IPR007597">
    <property type="entry name" value="CheC"/>
</dbReference>
<dbReference type="SUPFAM" id="SSF103039">
    <property type="entry name" value="CheC-like"/>
    <property type="match status" value="1"/>
</dbReference>
<dbReference type="Gene3D" id="3.40.1550.10">
    <property type="entry name" value="CheC-like"/>
    <property type="match status" value="1"/>
</dbReference>
<evidence type="ECO:0000259" key="3">
    <source>
        <dbReference type="Pfam" id="PF04509"/>
    </source>
</evidence>
<dbReference type="EMBL" id="CGIH01000027">
    <property type="protein sequence ID" value="CFX66313.1"/>
    <property type="molecule type" value="Genomic_DNA"/>
</dbReference>
<sequence length="208" mass="22039">MVEDFSKLSGIQVDALREIGNVGAGNAATALAQMINSRIDMSVPRVNILPFAEVPDLIGGADLHVAGIYLQVDGPAPASILFILPIEQASRLVQMLMGLPAGESKTSDFSEMEMSAMMELGNIISATYLNALSMFTQLDFIPSVPALGMDMAGALLDAVLAQFGEIADHVLVLETVFKKDNEDVVGNFFLMPEPGALNTILKALGVSI</sequence>
<dbReference type="Pfam" id="PF04509">
    <property type="entry name" value="CheC"/>
    <property type="match status" value="2"/>
</dbReference>
<dbReference type="RefSeq" id="WP_046497424.1">
    <property type="nucleotide sequence ID" value="NZ_CGIH01000027.1"/>
</dbReference>
<proteinExistence type="predicted"/>
<gene>
    <name evidence="4" type="ORF">1597</name>
</gene>
<dbReference type="Proteomes" id="UP000045545">
    <property type="component" value="Unassembled WGS sequence"/>
</dbReference>
<dbReference type="PANTHER" id="PTHR43693">
    <property type="entry name" value="PROTEIN PHOSPHATASE CHEZ"/>
    <property type="match status" value="1"/>
</dbReference>
<reference evidence="4 5" key="1">
    <citation type="submission" date="2015-03" db="EMBL/GenBank/DDBJ databases">
        <authorList>
            <person name="Murphy D."/>
        </authorList>
    </citation>
    <scope>NUCLEOTIDE SEQUENCE [LARGE SCALE GENOMIC DNA]</scope>
    <source>
        <strain evidence="4 5">OL-4</strain>
    </source>
</reference>